<dbReference type="STRING" id="425265.A8PSF5"/>
<dbReference type="OrthoDB" id="2865258at2759"/>
<keyword evidence="2" id="KW-1185">Reference proteome</keyword>
<evidence type="ECO:0008006" key="3">
    <source>
        <dbReference type="Google" id="ProtNLM"/>
    </source>
</evidence>
<organism evidence="1 2">
    <name type="scientific">Malassezia globosa (strain ATCC MYA-4612 / CBS 7966)</name>
    <name type="common">Dandruff-associated fungus</name>
    <dbReference type="NCBI Taxonomy" id="425265"/>
    <lineage>
        <taxon>Eukaryota</taxon>
        <taxon>Fungi</taxon>
        <taxon>Dikarya</taxon>
        <taxon>Basidiomycota</taxon>
        <taxon>Ustilaginomycotina</taxon>
        <taxon>Malasseziomycetes</taxon>
        <taxon>Malasseziales</taxon>
        <taxon>Malasseziaceae</taxon>
        <taxon>Malassezia</taxon>
    </lineage>
</organism>
<evidence type="ECO:0000313" key="1">
    <source>
        <dbReference type="EMBL" id="EDP45259.1"/>
    </source>
</evidence>
<proteinExistence type="predicted"/>
<dbReference type="Pfam" id="PF12689">
    <property type="entry name" value="Acid_PPase"/>
    <property type="match status" value="1"/>
</dbReference>
<dbReference type="InterPro" id="IPR023214">
    <property type="entry name" value="HAD_sf"/>
</dbReference>
<name>A8PSF5_MALGO</name>
<dbReference type="InParanoid" id="A8PSF5"/>
<gene>
    <name evidence="1" type="ORF">MGL_0248</name>
</gene>
<dbReference type="RefSeq" id="XP_001732473.1">
    <property type="nucleotide sequence ID" value="XM_001732421.1"/>
</dbReference>
<dbReference type="AlphaFoldDB" id="A8PSF5"/>
<dbReference type="PANTHER" id="PTHR17901:SF14">
    <property type="entry name" value="MAGNESIUM-DEPENDENT PHOSPHATASE 1"/>
    <property type="match status" value="1"/>
</dbReference>
<accession>A8PSF5</accession>
<dbReference type="GO" id="GO:0003993">
    <property type="term" value="F:acid phosphatase activity"/>
    <property type="evidence" value="ECO:0007669"/>
    <property type="project" value="TreeGrafter"/>
</dbReference>
<dbReference type="KEGG" id="mgl:MGL_0248"/>
<evidence type="ECO:0000313" key="2">
    <source>
        <dbReference type="Proteomes" id="UP000008837"/>
    </source>
</evidence>
<dbReference type="Gene3D" id="3.40.50.1000">
    <property type="entry name" value="HAD superfamily/HAD-like"/>
    <property type="match status" value="1"/>
</dbReference>
<dbReference type="PANTHER" id="PTHR17901">
    <property type="entry name" value="MAGNESIUM-DEPENDENT PHOSPHATASE 1 MDP1"/>
    <property type="match status" value="1"/>
</dbReference>
<comment type="caution">
    <text evidence="1">The sequence shown here is derived from an EMBL/GenBank/DDBJ whole genome shotgun (WGS) entry which is preliminary data.</text>
</comment>
<reference evidence="1 2" key="1">
    <citation type="journal article" date="2007" name="Proc. Natl. Acad. Sci. U.S.A.">
        <title>Dandruff-associated Malassezia genomes reveal convergent and divergent virulence traits shared with plant and human fungal pathogens.</title>
        <authorList>
            <person name="Xu J."/>
            <person name="Saunders C.W."/>
            <person name="Hu P."/>
            <person name="Grant R.A."/>
            <person name="Boekhout T."/>
            <person name="Kuramae E.E."/>
            <person name="Kronstad J.W."/>
            <person name="Deangelis Y.M."/>
            <person name="Reeder N.L."/>
            <person name="Johnstone K.R."/>
            <person name="Leland M."/>
            <person name="Fieno A.M."/>
            <person name="Begley W.M."/>
            <person name="Sun Y."/>
            <person name="Lacey M.P."/>
            <person name="Chaudhary T."/>
            <person name="Keough T."/>
            <person name="Chu L."/>
            <person name="Sears R."/>
            <person name="Yuan B."/>
            <person name="Dawson T.L.Jr."/>
        </authorList>
    </citation>
    <scope>NUCLEOTIDE SEQUENCE [LARGE SCALE GENOMIC DNA]</scope>
    <source>
        <strain evidence="2">ATCC MYA-4612 / CBS 7966</strain>
    </source>
</reference>
<dbReference type="EMBL" id="AAYY01000001">
    <property type="protein sequence ID" value="EDP45259.1"/>
    <property type="molecule type" value="Genomic_DNA"/>
</dbReference>
<sequence>MKHAVLTSKALFDYLEIYPGSKTTHFRRLAEVTGIDFRDMLFFDDEHRNGMHLSS</sequence>
<protein>
    <recommendedName>
        <fullName evidence="3">Magnesium-dependent phosphatase-1</fullName>
    </recommendedName>
</protein>
<dbReference type="Proteomes" id="UP000008837">
    <property type="component" value="Unassembled WGS sequence"/>
</dbReference>
<dbReference type="VEuPathDB" id="FungiDB:MGL_0248"/>
<dbReference type="InterPro" id="IPR010036">
    <property type="entry name" value="MDP_1_eu_arc"/>
</dbReference>
<dbReference type="GeneID" id="5856779"/>